<protein>
    <recommendedName>
        <fullName evidence="4">Hydrophobin</fullName>
    </recommendedName>
</protein>
<sequence length="155" mass="15810">MMHSTLFVAILGAMAVVNAAPASTTVNPDAVTGTTCTDPSTQVSNYRMRLSSTYIFTRTLVSHDINVALLGICGGIAGTIQQCGGEPTSTTGESGTALLKLNAATSGQTIDITKGRWEGCMRAARAVCGDSPFTSTCIGGAKVNAGNVDFELSAA</sequence>
<comment type="caution">
    <text evidence="2">The sequence shown here is derived from an EMBL/GenBank/DDBJ whole genome shotgun (WGS) entry which is preliminary data.</text>
</comment>
<dbReference type="EMBL" id="PQXL01000326">
    <property type="protein sequence ID" value="THV47228.1"/>
    <property type="molecule type" value="Genomic_DNA"/>
</dbReference>
<dbReference type="Proteomes" id="UP000308671">
    <property type="component" value="Unassembled WGS sequence"/>
</dbReference>
<gene>
    <name evidence="2" type="ORF">BGAL_0326g00070</name>
</gene>
<evidence type="ECO:0000313" key="3">
    <source>
        <dbReference type="Proteomes" id="UP000308671"/>
    </source>
</evidence>
<dbReference type="AlphaFoldDB" id="A0A4S8QQJ6"/>
<accession>A0A4S8QQJ6</accession>
<keyword evidence="3" id="KW-1185">Reference proteome</keyword>
<reference evidence="2 3" key="1">
    <citation type="submission" date="2017-12" db="EMBL/GenBank/DDBJ databases">
        <title>Comparative genomics of Botrytis spp.</title>
        <authorList>
            <person name="Valero-Jimenez C.A."/>
            <person name="Tapia P."/>
            <person name="Veloso J."/>
            <person name="Silva-Moreno E."/>
            <person name="Staats M."/>
            <person name="Valdes J.H."/>
            <person name="Van Kan J.A.L."/>
        </authorList>
    </citation>
    <scope>NUCLEOTIDE SEQUENCE [LARGE SCALE GENOMIC DNA]</scope>
    <source>
        <strain evidence="2 3">MUCL435</strain>
    </source>
</reference>
<keyword evidence="1" id="KW-0732">Signal</keyword>
<organism evidence="2 3">
    <name type="scientific">Botrytis galanthina</name>
    <dbReference type="NCBI Taxonomy" id="278940"/>
    <lineage>
        <taxon>Eukaryota</taxon>
        <taxon>Fungi</taxon>
        <taxon>Dikarya</taxon>
        <taxon>Ascomycota</taxon>
        <taxon>Pezizomycotina</taxon>
        <taxon>Leotiomycetes</taxon>
        <taxon>Helotiales</taxon>
        <taxon>Sclerotiniaceae</taxon>
        <taxon>Botrytis</taxon>
    </lineage>
</organism>
<evidence type="ECO:0008006" key="4">
    <source>
        <dbReference type="Google" id="ProtNLM"/>
    </source>
</evidence>
<proteinExistence type="predicted"/>
<name>A0A4S8QQJ6_9HELO</name>
<feature type="chain" id="PRO_5020624375" description="Hydrophobin" evidence="1">
    <location>
        <begin position="20"/>
        <end position="155"/>
    </location>
</feature>
<dbReference type="OrthoDB" id="2097653at2759"/>
<evidence type="ECO:0000313" key="2">
    <source>
        <dbReference type="EMBL" id="THV47228.1"/>
    </source>
</evidence>
<feature type="signal peptide" evidence="1">
    <location>
        <begin position="1"/>
        <end position="19"/>
    </location>
</feature>
<evidence type="ECO:0000256" key="1">
    <source>
        <dbReference type="SAM" id="SignalP"/>
    </source>
</evidence>